<evidence type="ECO:0000313" key="3">
    <source>
        <dbReference type="EMBL" id="KAF2234985.1"/>
    </source>
</evidence>
<dbReference type="Pfam" id="PF12697">
    <property type="entry name" value="Abhydrolase_6"/>
    <property type="match status" value="1"/>
</dbReference>
<sequence length="436" mass="48690">MSSALFLCKERIAPCQHIRNYPRATAGTQEDIFHLAIKQYIPLGNLNPSPGDVTIIAAHANGYTKELYEPLWDDLLLQSKKNGTLRIRSIWIADVSNSGASGVMNGSQLGNDLSFFDHSRDLLHMINQFRDQMPRPLVGLGHSMGGTSLVNLATMHPRLLTSVILIDPIVLPSPSKGGRNLLPAYAVIHKRDKWPSRKAAESYHCRNKFFQSWDPRVLSLFLEFGIRKAPSPTSPTNTSSDSESVILTTSKYQEALGHVRAAYPPRNQPFTGTPPPRKTHPDVFRDRRLEVPFYRPEPFLAFTQIPYLLPTVLYVTPVSSPVTTPDARAACISTIGTGLGGNGGVKEGAVKEVSLPNSGHFVPFEKPTAVAEVVAAWLDERLAVWRKDEEDERRAWAEVKAEDKRKVDEDWMFWMEQFAGKKGQEEKPKTVLQSKL</sequence>
<dbReference type="InterPro" id="IPR050266">
    <property type="entry name" value="AB_hydrolase_sf"/>
</dbReference>
<dbReference type="GO" id="GO:0016020">
    <property type="term" value="C:membrane"/>
    <property type="evidence" value="ECO:0007669"/>
    <property type="project" value="TreeGrafter"/>
</dbReference>
<feature type="domain" description="AB hydrolase-1" evidence="2">
    <location>
        <begin position="90"/>
        <end position="373"/>
    </location>
</feature>
<evidence type="ECO:0000259" key="2">
    <source>
        <dbReference type="Pfam" id="PF12697"/>
    </source>
</evidence>
<reference evidence="3" key="1">
    <citation type="journal article" date="2020" name="Stud. Mycol.">
        <title>101 Dothideomycetes genomes: a test case for predicting lifestyles and emergence of pathogens.</title>
        <authorList>
            <person name="Haridas S."/>
            <person name="Albert R."/>
            <person name="Binder M."/>
            <person name="Bloem J."/>
            <person name="Labutti K."/>
            <person name="Salamov A."/>
            <person name="Andreopoulos B."/>
            <person name="Baker S."/>
            <person name="Barry K."/>
            <person name="Bills G."/>
            <person name="Bluhm B."/>
            <person name="Cannon C."/>
            <person name="Castanera R."/>
            <person name="Culley D."/>
            <person name="Daum C."/>
            <person name="Ezra D."/>
            <person name="Gonzalez J."/>
            <person name="Henrissat B."/>
            <person name="Kuo A."/>
            <person name="Liang C."/>
            <person name="Lipzen A."/>
            <person name="Lutzoni F."/>
            <person name="Magnuson J."/>
            <person name="Mondo S."/>
            <person name="Nolan M."/>
            <person name="Ohm R."/>
            <person name="Pangilinan J."/>
            <person name="Park H.-J."/>
            <person name="Ramirez L."/>
            <person name="Alfaro M."/>
            <person name="Sun H."/>
            <person name="Tritt A."/>
            <person name="Yoshinaga Y."/>
            <person name="Zwiers L.-H."/>
            <person name="Turgeon B."/>
            <person name="Goodwin S."/>
            <person name="Spatafora J."/>
            <person name="Crous P."/>
            <person name="Grigoriev I."/>
        </authorList>
    </citation>
    <scope>NUCLEOTIDE SEQUENCE</scope>
    <source>
        <strain evidence="3">Tuck. ex Michener</strain>
    </source>
</reference>
<dbReference type="Proteomes" id="UP000800092">
    <property type="component" value="Unassembled WGS sequence"/>
</dbReference>
<evidence type="ECO:0000313" key="4">
    <source>
        <dbReference type="Proteomes" id="UP000800092"/>
    </source>
</evidence>
<feature type="region of interest" description="Disordered" evidence="1">
    <location>
        <begin position="263"/>
        <end position="282"/>
    </location>
</feature>
<dbReference type="Gene3D" id="3.40.50.1820">
    <property type="entry name" value="alpha/beta hydrolase"/>
    <property type="match status" value="1"/>
</dbReference>
<dbReference type="InterPro" id="IPR029058">
    <property type="entry name" value="AB_hydrolase_fold"/>
</dbReference>
<dbReference type="GO" id="GO:0046464">
    <property type="term" value="P:acylglycerol catabolic process"/>
    <property type="evidence" value="ECO:0007669"/>
    <property type="project" value="TreeGrafter"/>
</dbReference>
<evidence type="ECO:0000256" key="1">
    <source>
        <dbReference type="SAM" id="MobiDB-lite"/>
    </source>
</evidence>
<protein>
    <recommendedName>
        <fullName evidence="2">AB hydrolase-1 domain-containing protein</fullName>
    </recommendedName>
</protein>
<dbReference type="PANTHER" id="PTHR43798:SF5">
    <property type="entry name" value="MONOACYLGLYCEROL LIPASE ABHD6"/>
    <property type="match status" value="1"/>
</dbReference>
<keyword evidence="4" id="KW-1185">Reference proteome</keyword>
<name>A0A6A6HA78_VIRVR</name>
<dbReference type="PANTHER" id="PTHR43798">
    <property type="entry name" value="MONOACYLGLYCEROL LIPASE"/>
    <property type="match status" value="1"/>
</dbReference>
<dbReference type="OrthoDB" id="94039at2759"/>
<organism evidence="3 4">
    <name type="scientific">Viridothelium virens</name>
    <name type="common">Speckled blister lichen</name>
    <name type="synonym">Trypethelium virens</name>
    <dbReference type="NCBI Taxonomy" id="1048519"/>
    <lineage>
        <taxon>Eukaryota</taxon>
        <taxon>Fungi</taxon>
        <taxon>Dikarya</taxon>
        <taxon>Ascomycota</taxon>
        <taxon>Pezizomycotina</taxon>
        <taxon>Dothideomycetes</taxon>
        <taxon>Dothideomycetes incertae sedis</taxon>
        <taxon>Trypetheliales</taxon>
        <taxon>Trypetheliaceae</taxon>
        <taxon>Viridothelium</taxon>
    </lineage>
</organism>
<gene>
    <name evidence="3" type="ORF">EV356DRAFT_445821</name>
</gene>
<dbReference type="EMBL" id="ML991794">
    <property type="protein sequence ID" value="KAF2234985.1"/>
    <property type="molecule type" value="Genomic_DNA"/>
</dbReference>
<dbReference type="SUPFAM" id="SSF53474">
    <property type="entry name" value="alpha/beta-Hydrolases"/>
    <property type="match status" value="1"/>
</dbReference>
<proteinExistence type="predicted"/>
<dbReference type="GO" id="GO:0047372">
    <property type="term" value="F:monoacylglycerol lipase activity"/>
    <property type="evidence" value="ECO:0007669"/>
    <property type="project" value="TreeGrafter"/>
</dbReference>
<dbReference type="InterPro" id="IPR000073">
    <property type="entry name" value="AB_hydrolase_1"/>
</dbReference>
<accession>A0A6A6HA78</accession>
<dbReference type="AlphaFoldDB" id="A0A6A6HA78"/>